<feature type="transmembrane region" description="Helical" evidence="1">
    <location>
        <begin position="224"/>
        <end position="247"/>
    </location>
</feature>
<evidence type="ECO:0000313" key="3">
    <source>
        <dbReference type="Proteomes" id="UP001575105"/>
    </source>
</evidence>
<feature type="transmembrane region" description="Helical" evidence="1">
    <location>
        <begin position="150"/>
        <end position="174"/>
    </location>
</feature>
<feature type="transmembrane region" description="Helical" evidence="1">
    <location>
        <begin position="114"/>
        <end position="138"/>
    </location>
</feature>
<feature type="transmembrane region" description="Helical" evidence="1">
    <location>
        <begin position="73"/>
        <end position="93"/>
    </location>
</feature>
<feature type="transmembrane region" description="Helical" evidence="1">
    <location>
        <begin position="186"/>
        <end position="212"/>
    </location>
</feature>
<feature type="transmembrane region" description="Helical" evidence="1">
    <location>
        <begin position="259"/>
        <end position="279"/>
    </location>
</feature>
<gene>
    <name evidence="2" type="ORF">ACERK3_09850</name>
</gene>
<keyword evidence="1" id="KW-1133">Transmembrane helix</keyword>
<dbReference type="EMBL" id="JBGUBD010000005">
    <property type="protein sequence ID" value="MFA9478598.1"/>
    <property type="molecule type" value="Genomic_DNA"/>
</dbReference>
<evidence type="ECO:0000313" key="2">
    <source>
        <dbReference type="EMBL" id="MFA9478598.1"/>
    </source>
</evidence>
<keyword evidence="1" id="KW-0812">Transmembrane</keyword>
<organism evidence="2 3">
    <name type="scientific">Natronomicrosphaera hydrolytica</name>
    <dbReference type="NCBI Taxonomy" id="3242702"/>
    <lineage>
        <taxon>Bacteria</taxon>
        <taxon>Pseudomonadati</taxon>
        <taxon>Planctomycetota</taxon>
        <taxon>Phycisphaerae</taxon>
        <taxon>Phycisphaerales</taxon>
        <taxon>Phycisphaeraceae</taxon>
        <taxon>Natronomicrosphaera</taxon>
    </lineage>
</organism>
<reference evidence="2 3" key="1">
    <citation type="submission" date="2024-08" db="EMBL/GenBank/DDBJ databases">
        <title>Whole-genome sequencing of halo(alkali)philic microorganisms from hypersaline lakes.</title>
        <authorList>
            <person name="Sorokin D.Y."/>
            <person name="Merkel A.Y."/>
            <person name="Messina E."/>
            <person name="Yakimov M."/>
        </authorList>
    </citation>
    <scope>NUCLEOTIDE SEQUENCE [LARGE SCALE GENOMIC DNA]</scope>
    <source>
        <strain evidence="2 3">AB-hyl4</strain>
    </source>
</reference>
<keyword evidence="1" id="KW-0472">Membrane</keyword>
<feature type="transmembrane region" description="Helical" evidence="1">
    <location>
        <begin position="30"/>
        <end position="53"/>
    </location>
</feature>
<accession>A0ABV4U8J1</accession>
<comment type="caution">
    <text evidence="2">The sequence shown here is derived from an EMBL/GenBank/DDBJ whole genome shotgun (WGS) entry which is preliminary data.</text>
</comment>
<keyword evidence="3" id="KW-1185">Reference proteome</keyword>
<evidence type="ECO:0008006" key="4">
    <source>
        <dbReference type="Google" id="ProtNLM"/>
    </source>
</evidence>
<feature type="transmembrane region" description="Helical" evidence="1">
    <location>
        <begin position="285"/>
        <end position="305"/>
    </location>
</feature>
<name>A0ABV4U8J1_9BACT</name>
<feature type="transmembrane region" description="Helical" evidence="1">
    <location>
        <begin position="409"/>
        <end position="429"/>
    </location>
</feature>
<dbReference type="Proteomes" id="UP001575105">
    <property type="component" value="Unassembled WGS sequence"/>
</dbReference>
<protein>
    <recommendedName>
        <fullName evidence="4">ABC-2 type transport system permease protein</fullName>
    </recommendedName>
</protein>
<feature type="transmembrane region" description="Helical" evidence="1">
    <location>
        <begin position="379"/>
        <end position="397"/>
    </location>
</feature>
<sequence>MTAIHAIAHWFDDRLNPVLVKELRQAVRSWFVIIVLMLFLLLMLVTLTIYLLATDDLGGSFDDGQPIFMILQGMLLGTCLLFVPIYVGVRLAAERADQNVDLLYITTLRPMSIAWGKVVCGLTITLLIYSVCAPFLMLTYLLRGIDLPTIFLALGINLLPMLAVLSLAILIAALPVSVVMKVILAVLLAVGTVSVYTITMTMVSTLVFFGIGGRMGSWEFWGPALAGVLLVVGAAGLFFMLAVAALSPPASNRALGVRVYITALVVVTGAVATALHIVLADDWPFASWYVCAVMLAAMSLVGSACERDTPGARIQRTIPRWRLFRPMAFVLYSGASGGVLWSVLLAMAVFAAGWGNYAWVSTMRIMPVEDAVLHNMQGIWLYVAAYTFTAILIHRYLMPRFKSTMTAALAMLLMAIGTVGPMIVAFFIWPTSWHETERGWWLTSVVSPVVHSGRDFMSSIYLFVGLWLGMAAALAVPWWVRGVRQFTPTSYGAARLAGSVEEVAVTAPAASAVVVESSSTMAAGEGAADG</sequence>
<evidence type="ECO:0000256" key="1">
    <source>
        <dbReference type="SAM" id="Phobius"/>
    </source>
</evidence>
<feature type="transmembrane region" description="Helical" evidence="1">
    <location>
        <begin position="326"/>
        <end position="359"/>
    </location>
</feature>
<dbReference type="RefSeq" id="WP_425345524.1">
    <property type="nucleotide sequence ID" value="NZ_JBGUBD010000005.1"/>
</dbReference>
<proteinExistence type="predicted"/>
<feature type="transmembrane region" description="Helical" evidence="1">
    <location>
        <begin position="460"/>
        <end position="480"/>
    </location>
</feature>